<dbReference type="InterPro" id="IPR011011">
    <property type="entry name" value="Znf_FYVE_PHD"/>
</dbReference>
<gene>
    <name evidence="2" type="ORF">EVAR_99148_1</name>
</gene>
<protein>
    <recommendedName>
        <fullName evidence="4">Zinc finger PHD-type domain-containing protein</fullName>
    </recommendedName>
</protein>
<evidence type="ECO:0000256" key="1">
    <source>
        <dbReference type="SAM" id="MobiDB-lite"/>
    </source>
</evidence>
<dbReference type="InterPro" id="IPR013083">
    <property type="entry name" value="Znf_RING/FYVE/PHD"/>
</dbReference>
<sequence length="273" mass="30994">MQLESDEDFLAAEVLQSEPIVVQDTVDSILESNAAGDLPLSVPTAIVELRQGSPIPNKTRKKKTARNNFDINTDQSRKKNKRKAKALKGKGKGVGKKSKPQKSNVEKVKKKILQESNDTSMSDVNTDELCQNDEDDDAEDAGDMCIVCGEFGRDRKIWYRCTSCGLWAHADCTGWDSAQNYEIRREVFASFNKIIQEMTTRFQQIQEISDKFGFLMTAKLLDSKFECDLSHVLEDIDKDEFQMERTVSSNLLPVLNQRKIYKGPLELLQFIQN</sequence>
<dbReference type="Proteomes" id="UP000299102">
    <property type="component" value="Unassembled WGS sequence"/>
</dbReference>
<proteinExistence type="predicted"/>
<accession>A0A4C1YEZ1</accession>
<feature type="region of interest" description="Disordered" evidence="1">
    <location>
        <begin position="51"/>
        <end position="108"/>
    </location>
</feature>
<evidence type="ECO:0000313" key="3">
    <source>
        <dbReference type="Proteomes" id="UP000299102"/>
    </source>
</evidence>
<keyword evidence="3" id="KW-1185">Reference proteome</keyword>
<comment type="caution">
    <text evidence="2">The sequence shown here is derived from an EMBL/GenBank/DDBJ whole genome shotgun (WGS) entry which is preliminary data.</text>
</comment>
<evidence type="ECO:0000313" key="2">
    <source>
        <dbReference type="EMBL" id="GBP73554.1"/>
    </source>
</evidence>
<dbReference type="Gene3D" id="3.30.40.10">
    <property type="entry name" value="Zinc/RING finger domain, C3HC4 (zinc finger)"/>
    <property type="match status" value="1"/>
</dbReference>
<dbReference type="SUPFAM" id="SSF57903">
    <property type="entry name" value="FYVE/PHD zinc finger"/>
    <property type="match status" value="1"/>
</dbReference>
<evidence type="ECO:0008006" key="4">
    <source>
        <dbReference type="Google" id="ProtNLM"/>
    </source>
</evidence>
<dbReference type="OrthoDB" id="10259720at2759"/>
<reference evidence="2 3" key="1">
    <citation type="journal article" date="2019" name="Commun. Biol.">
        <title>The bagworm genome reveals a unique fibroin gene that provides high tensile strength.</title>
        <authorList>
            <person name="Kono N."/>
            <person name="Nakamura H."/>
            <person name="Ohtoshi R."/>
            <person name="Tomita M."/>
            <person name="Numata K."/>
            <person name="Arakawa K."/>
        </authorList>
    </citation>
    <scope>NUCLEOTIDE SEQUENCE [LARGE SCALE GENOMIC DNA]</scope>
</reference>
<dbReference type="AlphaFoldDB" id="A0A4C1YEZ1"/>
<organism evidence="2 3">
    <name type="scientific">Eumeta variegata</name>
    <name type="common">Bagworm moth</name>
    <name type="synonym">Eumeta japonica</name>
    <dbReference type="NCBI Taxonomy" id="151549"/>
    <lineage>
        <taxon>Eukaryota</taxon>
        <taxon>Metazoa</taxon>
        <taxon>Ecdysozoa</taxon>
        <taxon>Arthropoda</taxon>
        <taxon>Hexapoda</taxon>
        <taxon>Insecta</taxon>
        <taxon>Pterygota</taxon>
        <taxon>Neoptera</taxon>
        <taxon>Endopterygota</taxon>
        <taxon>Lepidoptera</taxon>
        <taxon>Glossata</taxon>
        <taxon>Ditrysia</taxon>
        <taxon>Tineoidea</taxon>
        <taxon>Psychidae</taxon>
        <taxon>Oiketicinae</taxon>
        <taxon>Eumeta</taxon>
    </lineage>
</organism>
<dbReference type="EMBL" id="BGZK01001178">
    <property type="protein sequence ID" value="GBP73554.1"/>
    <property type="molecule type" value="Genomic_DNA"/>
</dbReference>
<name>A0A4C1YEZ1_EUMVA</name>
<feature type="compositionally biased region" description="Basic residues" evidence="1">
    <location>
        <begin position="78"/>
        <end position="100"/>
    </location>
</feature>
<dbReference type="CDD" id="cd15517">
    <property type="entry name" value="PHD_TCF19_like"/>
    <property type="match status" value="1"/>
</dbReference>